<sequence>MPLLPASAPDRTNRPGTRLLLLDIMKTTLRGAWELPGTKALLKPLHKFGVR</sequence>
<evidence type="ECO:0000313" key="2">
    <source>
        <dbReference type="Proteomes" id="UP000828390"/>
    </source>
</evidence>
<comment type="caution">
    <text evidence="1">The sequence shown here is derived from an EMBL/GenBank/DDBJ whole genome shotgun (WGS) entry which is preliminary data.</text>
</comment>
<evidence type="ECO:0000313" key="1">
    <source>
        <dbReference type="EMBL" id="KAH3782653.1"/>
    </source>
</evidence>
<reference evidence="1" key="1">
    <citation type="journal article" date="2019" name="bioRxiv">
        <title>The Genome of the Zebra Mussel, Dreissena polymorpha: A Resource for Invasive Species Research.</title>
        <authorList>
            <person name="McCartney M.A."/>
            <person name="Auch B."/>
            <person name="Kono T."/>
            <person name="Mallez S."/>
            <person name="Zhang Y."/>
            <person name="Obille A."/>
            <person name="Becker A."/>
            <person name="Abrahante J.E."/>
            <person name="Garbe J."/>
            <person name="Badalamenti J.P."/>
            <person name="Herman A."/>
            <person name="Mangelson H."/>
            <person name="Liachko I."/>
            <person name="Sullivan S."/>
            <person name="Sone E.D."/>
            <person name="Koren S."/>
            <person name="Silverstein K.A.T."/>
            <person name="Beckman K.B."/>
            <person name="Gohl D.M."/>
        </authorList>
    </citation>
    <scope>NUCLEOTIDE SEQUENCE</scope>
    <source>
        <strain evidence="1">Duluth1</strain>
        <tissue evidence="1">Whole animal</tissue>
    </source>
</reference>
<keyword evidence="2" id="KW-1185">Reference proteome</keyword>
<dbReference type="EMBL" id="JAIWYP010000008">
    <property type="protein sequence ID" value="KAH3782653.1"/>
    <property type="molecule type" value="Genomic_DNA"/>
</dbReference>
<dbReference type="AlphaFoldDB" id="A0A9D4ENQ9"/>
<reference evidence="1" key="2">
    <citation type="submission" date="2020-11" db="EMBL/GenBank/DDBJ databases">
        <authorList>
            <person name="McCartney M.A."/>
            <person name="Auch B."/>
            <person name="Kono T."/>
            <person name="Mallez S."/>
            <person name="Becker A."/>
            <person name="Gohl D.M."/>
            <person name="Silverstein K.A.T."/>
            <person name="Koren S."/>
            <person name="Bechman K.B."/>
            <person name="Herman A."/>
            <person name="Abrahante J.E."/>
            <person name="Garbe J."/>
        </authorList>
    </citation>
    <scope>NUCLEOTIDE SEQUENCE</scope>
    <source>
        <strain evidence="1">Duluth1</strain>
        <tissue evidence="1">Whole animal</tissue>
    </source>
</reference>
<dbReference type="Proteomes" id="UP000828390">
    <property type="component" value="Unassembled WGS sequence"/>
</dbReference>
<name>A0A9D4ENQ9_DREPO</name>
<gene>
    <name evidence="1" type="ORF">DPMN_160572</name>
</gene>
<protein>
    <submittedName>
        <fullName evidence="1">Uncharacterized protein</fullName>
    </submittedName>
</protein>
<organism evidence="1 2">
    <name type="scientific">Dreissena polymorpha</name>
    <name type="common">Zebra mussel</name>
    <name type="synonym">Mytilus polymorpha</name>
    <dbReference type="NCBI Taxonomy" id="45954"/>
    <lineage>
        <taxon>Eukaryota</taxon>
        <taxon>Metazoa</taxon>
        <taxon>Spiralia</taxon>
        <taxon>Lophotrochozoa</taxon>
        <taxon>Mollusca</taxon>
        <taxon>Bivalvia</taxon>
        <taxon>Autobranchia</taxon>
        <taxon>Heteroconchia</taxon>
        <taxon>Euheterodonta</taxon>
        <taxon>Imparidentia</taxon>
        <taxon>Neoheterodontei</taxon>
        <taxon>Myida</taxon>
        <taxon>Dreissenoidea</taxon>
        <taxon>Dreissenidae</taxon>
        <taxon>Dreissena</taxon>
    </lineage>
</organism>
<accession>A0A9D4ENQ9</accession>
<proteinExistence type="predicted"/>